<comment type="cofactor">
    <cofactor evidence="1 10">
        <name>heme</name>
        <dbReference type="ChEBI" id="CHEBI:30413"/>
    </cofactor>
</comment>
<evidence type="ECO:0000256" key="8">
    <source>
        <dbReference type="ARBA" id="ARBA00023033"/>
    </source>
</evidence>
<dbReference type="AlphaFoldDB" id="A0AAV0AI12"/>
<organism evidence="13 14">
    <name type="scientific">Phakopsora pachyrhizi</name>
    <name type="common">Asian soybean rust disease fungus</name>
    <dbReference type="NCBI Taxonomy" id="170000"/>
    <lineage>
        <taxon>Eukaryota</taxon>
        <taxon>Fungi</taxon>
        <taxon>Dikarya</taxon>
        <taxon>Basidiomycota</taxon>
        <taxon>Pucciniomycotina</taxon>
        <taxon>Pucciniomycetes</taxon>
        <taxon>Pucciniales</taxon>
        <taxon>Phakopsoraceae</taxon>
        <taxon>Phakopsora</taxon>
    </lineage>
</organism>
<proteinExistence type="inferred from homology"/>
<evidence type="ECO:0000256" key="12">
    <source>
        <dbReference type="SAM" id="Phobius"/>
    </source>
</evidence>
<keyword evidence="9 12" id="KW-0472">Membrane</keyword>
<dbReference type="InterPro" id="IPR036396">
    <property type="entry name" value="Cyt_P450_sf"/>
</dbReference>
<dbReference type="GO" id="GO:0004497">
    <property type="term" value="F:monooxygenase activity"/>
    <property type="evidence" value="ECO:0007669"/>
    <property type="project" value="UniProtKB-KW"/>
</dbReference>
<evidence type="ECO:0000256" key="3">
    <source>
        <dbReference type="ARBA" id="ARBA00010617"/>
    </source>
</evidence>
<dbReference type="CDD" id="cd11042">
    <property type="entry name" value="CYP51-like"/>
    <property type="match status" value="1"/>
</dbReference>
<keyword evidence="6 11" id="KW-0560">Oxidoreductase</keyword>
<dbReference type="Proteomes" id="UP001153365">
    <property type="component" value="Unassembled WGS sequence"/>
</dbReference>
<keyword evidence="4 10" id="KW-0349">Heme</keyword>
<feature type="transmembrane region" description="Helical" evidence="12">
    <location>
        <begin position="12"/>
        <end position="36"/>
    </location>
</feature>
<dbReference type="PRINTS" id="PR00465">
    <property type="entry name" value="EP450IV"/>
</dbReference>
<feature type="binding site" description="axial binding residue" evidence="10">
    <location>
        <position position="474"/>
    </location>
    <ligand>
        <name>heme</name>
        <dbReference type="ChEBI" id="CHEBI:30413"/>
    </ligand>
    <ligandPart>
        <name>Fe</name>
        <dbReference type="ChEBI" id="CHEBI:18248"/>
    </ligandPart>
</feature>
<keyword evidence="5 10" id="KW-0479">Metal-binding</keyword>
<evidence type="ECO:0000313" key="13">
    <source>
        <dbReference type="EMBL" id="CAH7666706.1"/>
    </source>
</evidence>
<evidence type="ECO:0000256" key="2">
    <source>
        <dbReference type="ARBA" id="ARBA00004370"/>
    </source>
</evidence>
<protein>
    <submittedName>
        <fullName evidence="13">Eburicol 14 alpha-demethylase</fullName>
    </submittedName>
</protein>
<comment type="subcellular location">
    <subcellularLocation>
        <location evidence="2">Membrane</location>
    </subcellularLocation>
</comment>
<dbReference type="EMBL" id="CALTRL010000147">
    <property type="protein sequence ID" value="CAH7666706.1"/>
    <property type="molecule type" value="Genomic_DNA"/>
</dbReference>
<dbReference type="PRINTS" id="PR00385">
    <property type="entry name" value="P450"/>
</dbReference>
<evidence type="ECO:0000313" key="14">
    <source>
        <dbReference type="Proteomes" id="UP001153365"/>
    </source>
</evidence>
<reference evidence="13" key="1">
    <citation type="submission" date="2022-06" db="EMBL/GenBank/DDBJ databases">
        <authorList>
            <consortium name="SYNGENTA / RWTH Aachen University"/>
        </authorList>
    </citation>
    <scope>NUCLEOTIDE SEQUENCE</scope>
</reference>
<feature type="transmembrane region" description="Helical" evidence="12">
    <location>
        <begin position="48"/>
        <end position="65"/>
    </location>
</feature>
<evidence type="ECO:0000256" key="7">
    <source>
        <dbReference type="ARBA" id="ARBA00023004"/>
    </source>
</evidence>
<keyword evidence="12" id="KW-1133">Transmembrane helix</keyword>
<dbReference type="GO" id="GO:0016020">
    <property type="term" value="C:membrane"/>
    <property type="evidence" value="ECO:0007669"/>
    <property type="project" value="UniProtKB-SubCell"/>
</dbReference>
<keyword evidence="12" id="KW-0812">Transmembrane</keyword>
<evidence type="ECO:0000256" key="11">
    <source>
        <dbReference type="RuleBase" id="RU000461"/>
    </source>
</evidence>
<dbReference type="InterPro" id="IPR017972">
    <property type="entry name" value="Cyt_P450_CS"/>
</dbReference>
<keyword evidence="14" id="KW-1185">Reference proteome</keyword>
<dbReference type="GO" id="GO:0005506">
    <property type="term" value="F:iron ion binding"/>
    <property type="evidence" value="ECO:0007669"/>
    <property type="project" value="InterPro"/>
</dbReference>
<evidence type="ECO:0000256" key="5">
    <source>
        <dbReference type="ARBA" id="ARBA00022723"/>
    </source>
</evidence>
<dbReference type="GO" id="GO:0020037">
    <property type="term" value="F:heme binding"/>
    <property type="evidence" value="ECO:0007669"/>
    <property type="project" value="InterPro"/>
</dbReference>
<gene>
    <name evidence="13" type="ORF">PPACK8108_LOCUS1057</name>
</gene>
<evidence type="ECO:0000256" key="1">
    <source>
        <dbReference type="ARBA" id="ARBA00001971"/>
    </source>
</evidence>
<dbReference type="Pfam" id="PF00067">
    <property type="entry name" value="p450"/>
    <property type="match status" value="1"/>
</dbReference>
<name>A0AAV0AI12_PHAPC</name>
<comment type="similarity">
    <text evidence="3 11">Belongs to the cytochrome P450 family.</text>
</comment>
<accession>A0AAV0AI12</accession>
<comment type="caution">
    <text evidence="13">The sequence shown here is derived from an EMBL/GenBank/DDBJ whole genome shotgun (WGS) entry which is preliminary data.</text>
</comment>
<keyword evidence="7 10" id="KW-0408">Iron</keyword>
<evidence type="ECO:0000256" key="10">
    <source>
        <dbReference type="PIRSR" id="PIRSR602403-1"/>
    </source>
</evidence>
<evidence type="ECO:0000256" key="4">
    <source>
        <dbReference type="ARBA" id="ARBA00022617"/>
    </source>
</evidence>
<dbReference type="GO" id="GO:0016705">
    <property type="term" value="F:oxidoreductase activity, acting on paired donors, with incorporation or reduction of molecular oxygen"/>
    <property type="evidence" value="ECO:0007669"/>
    <property type="project" value="InterPro"/>
</dbReference>
<dbReference type="PANTHER" id="PTHR24304">
    <property type="entry name" value="CYTOCHROME P450 FAMILY 7"/>
    <property type="match status" value="1"/>
</dbReference>
<dbReference type="PROSITE" id="PS00086">
    <property type="entry name" value="CYTOCHROME_P450"/>
    <property type="match status" value="1"/>
</dbReference>
<dbReference type="FunFam" id="1.10.630.10:FF:000033">
    <property type="entry name" value="14-alpha sterol demethylase"/>
    <property type="match status" value="1"/>
</dbReference>
<dbReference type="SUPFAM" id="SSF48264">
    <property type="entry name" value="Cytochrome P450"/>
    <property type="match status" value="1"/>
</dbReference>
<dbReference type="InterPro" id="IPR001128">
    <property type="entry name" value="Cyt_P450"/>
</dbReference>
<dbReference type="Gene3D" id="1.10.630.10">
    <property type="entry name" value="Cytochrome P450"/>
    <property type="match status" value="1"/>
</dbReference>
<keyword evidence="8 11" id="KW-0503">Monooxygenase</keyword>
<dbReference type="PANTHER" id="PTHR24304:SF2">
    <property type="entry name" value="24-HYDROXYCHOLESTEROL 7-ALPHA-HYDROXYLASE"/>
    <property type="match status" value="1"/>
</dbReference>
<sequence length="528" mass="59668">MSSSVIIDQLYSFSTTSLIITSLTSILTIIVILNVTNQLLFKDRNTPPLVFHIFPVLGSVISYGMDPYQFFEDCRRKHGNVFTFVLLNKKVTVALGPEGNTLVLNGKLSEVNAEEAYTHFTTPVFGKDVVYDVPNSILMQQKKFIKAGLTTEKFKKYVGIIVREATSYLEDHLFCSPNVKSVTKDVHDITSEITICTAAATLQGKEVREGLDKSFAKLYHDLDGGFTPLNFVFPNLPLPSYRRRDKAQVSMTNFYLNILKKRRAENRQDEFNDMLDVLQEQHYKDGRALSDREIAHIMIAVLMAGQHTSAATGAWLLTHLAHCPDLVDRLRREQVEVFGKGDGSGELEDLDYDRLQTPLLNSCIKEVLRLHPPIHSILRKVKSPILVPKTLSSIDKNNQYIIPSSHYVLAAPGVSQIDPSVWDHPKEFRPERWLSNFKKDKQEQEEEMVDYGFGAISSGANSPYLPFGAGRHRCIGEQFAYIQLAAVAVAVIRNCDLELVRKEFPLPDYTTMLVGPRKPTTVKFTRRN</sequence>
<evidence type="ECO:0000256" key="6">
    <source>
        <dbReference type="ARBA" id="ARBA00023002"/>
    </source>
</evidence>
<evidence type="ECO:0000256" key="9">
    <source>
        <dbReference type="ARBA" id="ARBA00023136"/>
    </source>
</evidence>
<dbReference type="InterPro" id="IPR050529">
    <property type="entry name" value="CYP450_sterol_14alpha_dmase"/>
</dbReference>
<dbReference type="InterPro" id="IPR002403">
    <property type="entry name" value="Cyt_P450_E_grp-IV"/>
</dbReference>